<dbReference type="EnsemblPlants" id="OMERI09G01510.3">
    <property type="protein sequence ID" value="OMERI09G01510.3"/>
    <property type="gene ID" value="OMERI09G01510"/>
</dbReference>
<evidence type="ECO:0000313" key="2">
    <source>
        <dbReference type="Proteomes" id="UP000008021"/>
    </source>
</evidence>
<dbReference type="Proteomes" id="UP000008021">
    <property type="component" value="Chromosome 9"/>
</dbReference>
<name>A0A0E0EPR7_9ORYZ</name>
<keyword evidence="2" id="KW-1185">Reference proteome</keyword>
<dbReference type="AlphaFoldDB" id="A0A0E0EPR7"/>
<dbReference type="PROSITE" id="PS51257">
    <property type="entry name" value="PROKAR_LIPOPROTEIN"/>
    <property type="match status" value="1"/>
</dbReference>
<dbReference type="Gramene" id="OMERI09G01510.3">
    <property type="protein sequence ID" value="OMERI09G01510.3"/>
    <property type="gene ID" value="OMERI09G01510"/>
</dbReference>
<sequence length="222" mass="23883">MVPPRREVAKVANVSHANVNLLLVACAGSIPQKQRAVDIILPPCNNTKIEKADACKISAAHSHVLMPWPRISGRHRRCTSLGTGGDVGGVHAIDLSATPLASHIKSINATGCLLWLLFIYSEITILALDEKLQVHGELAAVDPAAPIKEIRCCAWRTKNGSPWEIVLCIYDFPQHLHSPCFRIQEDSKGRGRTQEAASNCALSPRATFTASGSISATPSLPT</sequence>
<accession>A0A0E0EPR7</accession>
<protein>
    <submittedName>
        <fullName evidence="1">Uncharacterized protein</fullName>
    </submittedName>
</protein>
<reference evidence="1" key="1">
    <citation type="submission" date="2015-04" db="UniProtKB">
        <authorList>
            <consortium name="EnsemblPlants"/>
        </authorList>
    </citation>
    <scope>IDENTIFICATION</scope>
</reference>
<evidence type="ECO:0000313" key="1">
    <source>
        <dbReference type="EnsemblPlants" id="OMERI09G01510.3"/>
    </source>
</evidence>
<dbReference type="Gramene" id="OMERI09G01510.1">
    <property type="protein sequence ID" value="OMERI09G01510.1"/>
    <property type="gene ID" value="OMERI09G01510"/>
</dbReference>
<organism evidence="1">
    <name type="scientific">Oryza meridionalis</name>
    <dbReference type="NCBI Taxonomy" id="40149"/>
    <lineage>
        <taxon>Eukaryota</taxon>
        <taxon>Viridiplantae</taxon>
        <taxon>Streptophyta</taxon>
        <taxon>Embryophyta</taxon>
        <taxon>Tracheophyta</taxon>
        <taxon>Spermatophyta</taxon>
        <taxon>Magnoliopsida</taxon>
        <taxon>Liliopsida</taxon>
        <taxon>Poales</taxon>
        <taxon>Poaceae</taxon>
        <taxon>BOP clade</taxon>
        <taxon>Oryzoideae</taxon>
        <taxon>Oryzeae</taxon>
        <taxon>Oryzinae</taxon>
        <taxon>Oryza</taxon>
    </lineage>
</organism>
<reference evidence="1" key="2">
    <citation type="submission" date="2018-05" db="EMBL/GenBank/DDBJ databases">
        <title>OmerRS3 (Oryza meridionalis Reference Sequence Version 3).</title>
        <authorList>
            <person name="Zhang J."/>
            <person name="Kudrna D."/>
            <person name="Lee S."/>
            <person name="Talag J."/>
            <person name="Welchert J."/>
            <person name="Wing R.A."/>
        </authorList>
    </citation>
    <scope>NUCLEOTIDE SEQUENCE [LARGE SCALE GENOMIC DNA]</scope>
    <source>
        <strain evidence="1">OR44</strain>
    </source>
</reference>
<dbReference type="EnsemblPlants" id="OMERI09G01510.1">
    <property type="protein sequence ID" value="OMERI09G01510.1"/>
    <property type="gene ID" value="OMERI09G01510"/>
</dbReference>
<proteinExistence type="predicted"/>